<dbReference type="PANTHER" id="PTHR32097">
    <property type="entry name" value="CAMP-BINDING PROTEIN 1-RELATED"/>
    <property type="match status" value="1"/>
</dbReference>
<dbReference type="Pfam" id="PF14447">
    <property type="entry name" value="Prok-RING_4"/>
    <property type="match status" value="1"/>
</dbReference>
<dbReference type="EMBL" id="JBHMCA010000090">
    <property type="protein sequence ID" value="MFB9451457.1"/>
    <property type="molecule type" value="Genomic_DNA"/>
</dbReference>
<dbReference type="PROSITE" id="PS50089">
    <property type="entry name" value="ZF_RING_2"/>
    <property type="match status" value="1"/>
</dbReference>
<feature type="compositionally biased region" description="Low complexity" evidence="1">
    <location>
        <begin position="18"/>
        <end position="29"/>
    </location>
</feature>
<dbReference type="NCBIfam" id="NF041916">
    <property type="entry name" value="RING_SCO0854"/>
    <property type="match status" value="1"/>
</dbReference>
<feature type="compositionally biased region" description="Pro residues" evidence="1">
    <location>
        <begin position="573"/>
        <end position="582"/>
    </location>
</feature>
<feature type="region of interest" description="Disordered" evidence="1">
    <location>
        <begin position="18"/>
        <end position="40"/>
    </location>
</feature>
<evidence type="ECO:0000259" key="2">
    <source>
        <dbReference type="PROSITE" id="PS50089"/>
    </source>
</evidence>
<feature type="region of interest" description="Disordered" evidence="1">
    <location>
        <begin position="560"/>
        <end position="589"/>
    </location>
</feature>
<evidence type="ECO:0000256" key="1">
    <source>
        <dbReference type="SAM" id="MobiDB-lite"/>
    </source>
</evidence>
<keyword evidence="4" id="KW-1185">Reference proteome</keyword>
<name>A0ABV5MRF1_9ACTN</name>
<protein>
    <submittedName>
        <fullName evidence="3">MXAN_6230/SCO0854 family RING domain-containing protein</fullName>
    </submittedName>
</protein>
<comment type="caution">
    <text evidence="3">The sequence shown here is derived from an EMBL/GenBank/DDBJ whole genome shotgun (WGS) entry which is preliminary data.</text>
</comment>
<gene>
    <name evidence="3" type="ORF">ACFFTR_51055</name>
</gene>
<sequence>MDALATVLLRRAGAVALPAPAARPQQPSPDQDDPGNEADGDGWVVAFEADLATRGWLLEPALRRRFARLDPGTRLRWADWIAAVADESTGADRDHVPLFRNFPDTPENPGRLYVERLLVHLFQHRAAPCILCGTVGQVRPLDPCAHAVCTVCFDPAQYSACPVCGSRLAAGDAYLPVVAPHGAAASLPAVQLRRLHLEADPGACAVRLRDGLVARAAALSEHDREDLRTLVAGTAPGRLDWLPDVVPARETLACVIAWALHAAALEPSYPAVLAGAVTRWSTATDVARTLWAYSGGDPGLVVPRRTTDPHGPNEGWRPVHEPRVTVPIPRVRAVPRALRRAVLGFIDGLDCATAAEDVARHPVVWKRIAERLHPFEHAAGHPDAAVVFAALRGTHAAPDAPLGHAMVAAHLSRPDRIVLEQHADGTVSVRVRTFAALVEEAVADGDAAAAARLLTERPGDLWRRIDHLLRLAGDDPGTLARVLDAAARTTPRVSPAVLAAAAAALTGRDATAPAAPAAGAAEAVTEVAAEAAAGISQQVAAVPAEQVGGLGSALRRALGLRRPDAPPARNRPRPPLPGPAPGTPRRTFFPKGDVVRTWTEPEHRGPLPADAIARVRSTVDAELAGRAAALDGFDVAVLDAGLARVPAPARERAGSQQLAGWPRGSLRALGDAPILRLFLHWVDAAEHRVDLDLSCAFYRDDWTSRGHCDYTHLRFHGSAAVHSGDLTSAPAPLGATEFLDLDRAALRQAGVAWAVPVVLSYNDVPFEALDAAFAGLSLPQTRREPFTAARVLQRFTLRGDAKSMAPFVLNVDTGEAMWIDASLSARGYGHNVGQRGPRLGRMAADLWEHFAAGNRPTLLDLAAWHAAGRAERVVVAHADGTCTAVPAGAPHEIVAAVRATSGGGTATAPTGARTFACAADPDRLAAIAGTDVAEGSAALLVDGTPPPPWTPVTGADLLAALTPSV</sequence>
<reference evidence="3 4" key="1">
    <citation type="submission" date="2024-09" db="EMBL/GenBank/DDBJ databases">
        <authorList>
            <person name="Sun Q."/>
            <person name="Mori K."/>
        </authorList>
    </citation>
    <scope>NUCLEOTIDE SEQUENCE [LARGE SCALE GENOMIC DNA]</scope>
    <source>
        <strain evidence="3 4">JCM 3307</strain>
    </source>
</reference>
<dbReference type="InterPro" id="IPR051324">
    <property type="entry name" value="Stress/Tellurium_Resist"/>
</dbReference>
<dbReference type="Proteomes" id="UP001589608">
    <property type="component" value="Unassembled WGS sequence"/>
</dbReference>
<feature type="compositionally biased region" description="Acidic residues" evidence="1">
    <location>
        <begin position="30"/>
        <end position="40"/>
    </location>
</feature>
<organism evidence="3 4">
    <name type="scientific">Dactylosporangium vinaceum</name>
    <dbReference type="NCBI Taxonomy" id="53362"/>
    <lineage>
        <taxon>Bacteria</taxon>
        <taxon>Bacillati</taxon>
        <taxon>Actinomycetota</taxon>
        <taxon>Actinomycetes</taxon>
        <taxon>Micromonosporales</taxon>
        <taxon>Micromonosporaceae</taxon>
        <taxon>Dactylosporangium</taxon>
    </lineage>
</organism>
<feature type="domain" description="RING-type" evidence="2">
    <location>
        <begin position="129"/>
        <end position="164"/>
    </location>
</feature>
<dbReference type="RefSeq" id="WP_223104302.1">
    <property type="nucleotide sequence ID" value="NZ_CP061913.1"/>
</dbReference>
<dbReference type="InterPro" id="IPR001841">
    <property type="entry name" value="Znf_RING"/>
</dbReference>
<dbReference type="PANTHER" id="PTHR32097:SF18">
    <property type="entry name" value="RING-TYPE DOMAIN-CONTAINING PROTEIN"/>
    <property type="match status" value="1"/>
</dbReference>
<proteinExistence type="predicted"/>
<accession>A0ABV5MRF1</accession>
<evidence type="ECO:0000313" key="4">
    <source>
        <dbReference type="Proteomes" id="UP001589608"/>
    </source>
</evidence>
<evidence type="ECO:0000313" key="3">
    <source>
        <dbReference type="EMBL" id="MFB9451457.1"/>
    </source>
</evidence>